<reference evidence="9 10" key="1">
    <citation type="journal article" date="2019" name="Sci. Rep.">
        <title>Comparative genomics of chytrid fungi reveal insights into the obligate biotrophic and pathogenic lifestyle of Synchytrium endobioticum.</title>
        <authorList>
            <person name="van de Vossenberg B.T.L.H."/>
            <person name="Warris S."/>
            <person name="Nguyen H.D.T."/>
            <person name="van Gent-Pelzer M.P.E."/>
            <person name="Joly D.L."/>
            <person name="van de Geest H.C."/>
            <person name="Bonants P.J.M."/>
            <person name="Smith D.S."/>
            <person name="Levesque C.A."/>
            <person name="van der Lee T.A.J."/>
        </authorList>
    </citation>
    <scope>NUCLEOTIDE SEQUENCE [LARGE SCALE GENOMIC DNA]</scope>
    <source>
        <strain evidence="8 10">LEV6574</strain>
        <strain evidence="7 9">MB42</strain>
    </source>
</reference>
<feature type="domain" description="Mif2/CENP-C cupin" evidence="6">
    <location>
        <begin position="688"/>
        <end position="773"/>
    </location>
</feature>
<accession>A0A507CSX5</accession>
<comment type="subcellular location">
    <subcellularLocation>
        <location evidence="1">Nucleus</location>
    </subcellularLocation>
</comment>
<dbReference type="InterPro" id="IPR025974">
    <property type="entry name" value="Mif2/CENP-C_cupin"/>
</dbReference>
<dbReference type="GO" id="GO:0005634">
    <property type="term" value="C:nucleus"/>
    <property type="evidence" value="ECO:0007669"/>
    <property type="project" value="UniProtKB-SubCell"/>
</dbReference>
<dbReference type="InterPro" id="IPR028386">
    <property type="entry name" value="CENP-C/Mif2/cnp3"/>
</dbReference>
<comment type="caution">
    <text evidence="7">The sequence shown here is derived from an EMBL/GenBank/DDBJ whole genome shotgun (WGS) entry which is preliminary data.</text>
</comment>
<evidence type="ECO:0000256" key="2">
    <source>
        <dbReference type="ARBA" id="ARBA00010291"/>
    </source>
</evidence>
<protein>
    <recommendedName>
        <fullName evidence="6">Mif2/CENP-C cupin domain-containing protein</fullName>
    </recommendedName>
</protein>
<feature type="compositionally biased region" description="Polar residues" evidence="5">
    <location>
        <begin position="306"/>
        <end position="320"/>
    </location>
</feature>
<feature type="compositionally biased region" description="Low complexity" evidence="5">
    <location>
        <begin position="503"/>
        <end position="516"/>
    </location>
</feature>
<feature type="compositionally biased region" description="Polar residues" evidence="5">
    <location>
        <begin position="487"/>
        <end position="499"/>
    </location>
</feature>
<evidence type="ECO:0000313" key="7">
    <source>
        <dbReference type="EMBL" id="TPX42198.1"/>
    </source>
</evidence>
<evidence type="ECO:0000256" key="5">
    <source>
        <dbReference type="SAM" id="MobiDB-lite"/>
    </source>
</evidence>
<evidence type="ECO:0000256" key="4">
    <source>
        <dbReference type="ARBA" id="ARBA00023242"/>
    </source>
</evidence>
<dbReference type="GO" id="GO:0051315">
    <property type="term" value="P:attachment of mitotic spindle microtubules to kinetochore"/>
    <property type="evidence" value="ECO:0007669"/>
    <property type="project" value="TreeGrafter"/>
</dbReference>
<dbReference type="VEuPathDB" id="FungiDB:SeMB42_g05236"/>
<evidence type="ECO:0000313" key="9">
    <source>
        <dbReference type="Proteomes" id="UP000317494"/>
    </source>
</evidence>
<feature type="compositionally biased region" description="Low complexity" evidence="5">
    <location>
        <begin position="826"/>
        <end position="847"/>
    </location>
</feature>
<sequence length="847" mass="93667">MVITEKIPPNAVNSASASLLSDMPKVQYTKALRPNKFFAPGVGKKTGIRAKENVKLDDDGLDNLEDFYHSDEEIHHVPTMPVVVKNTRYHQERLAPPCVDSGIHMEFDQTHRLEAVMSRTPNVSSSASSVLVKATSVKPPRFSEFDDAHDPQEDDDSKLDDVEIDVQPMRSVMAAQLPQYSSKRASIRPTIDGGTDNPFYNPIHAAATPYKPPSPSPPPHVRPDRESLAAASYADLRRSLDRRSARPPPHTPTIKTALPPQQEETPSVKDTPIRRNTSIGKSSPASAESSGTTPSITPLPRLSAISYKSRTVNYTTTTPDSSAKKSSRLSASIIPDARPSMSSTPVSPAKRGRQGTDETSDESDSDFVPVVERERESIGSRRNSKRRILEESEQSGDDDTNESSMAQEVGHENHEEELDDYVNHNGTVPLEYGTRHAEQDEQLSSEKSCPDRVGEEREKDQEEGLNRVVTTTEDNRVAKGKGRDNSVRSPKTISPPNTRSKTKSSSVSPPKSSVTTAAPRRPSSGSSNKRKNKEVKSKTLDPAIKQEFVPNEKDGLLIDGEGKRRSNRNRYAPLDWWRNEHVVYGRRKSGYCPVPVIQEIVRVPKIEEDAMPKRRYHGRAKRSVSGDEDGPGEEEVQAKPKPKTKSNMGKSKPVHARVYDVLEDQEKETMVGVNPEALEPLPVKNAKFLFRKLFAEGQFMAAGLLVLPPGADKPQKNAANSSMVFTVTDGTVEVLLQGTRFEVTAGGVFFIPRENDYTLLNKSQEDVRMSFVHCTEVVVGLPTSNEEQPAVGASSQQQPSPKQRQTPQRQQDEGRQSLNIRKEQPKSSSHINSSSKNISGNISRKKK</sequence>
<dbReference type="GO" id="GO:0051382">
    <property type="term" value="P:kinetochore assembly"/>
    <property type="evidence" value="ECO:0007669"/>
    <property type="project" value="InterPro"/>
</dbReference>
<dbReference type="SUPFAM" id="SSF51182">
    <property type="entry name" value="RmlC-like cupins"/>
    <property type="match status" value="1"/>
</dbReference>
<feature type="compositionally biased region" description="Basic and acidic residues" evidence="5">
    <location>
        <begin position="473"/>
        <end position="486"/>
    </location>
</feature>
<dbReference type="OrthoDB" id="1939643at2759"/>
<feature type="region of interest" description="Disordered" evidence="5">
    <location>
        <begin position="612"/>
        <end position="651"/>
    </location>
</feature>
<dbReference type="AlphaFoldDB" id="A0A507CSX5"/>
<dbReference type="Pfam" id="PF11699">
    <property type="entry name" value="CENP-C_C"/>
    <property type="match status" value="1"/>
</dbReference>
<dbReference type="InterPro" id="IPR011051">
    <property type="entry name" value="RmlC_Cupin_sf"/>
</dbReference>
<organism evidence="7 9">
    <name type="scientific">Synchytrium endobioticum</name>
    <dbReference type="NCBI Taxonomy" id="286115"/>
    <lineage>
        <taxon>Eukaryota</taxon>
        <taxon>Fungi</taxon>
        <taxon>Fungi incertae sedis</taxon>
        <taxon>Chytridiomycota</taxon>
        <taxon>Chytridiomycota incertae sedis</taxon>
        <taxon>Chytridiomycetes</taxon>
        <taxon>Synchytriales</taxon>
        <taxon>Synchytriaceae</taxon>
        <taxon>Synchytrium</taxon>
    </lineage>
</organism>
<dbReference type="GO" id="GO:0000776">
    <property type="term" value="C:kinetochore"/>
    <property type="evidence" value="ECO:0007669"/>
    <property type="project" value="InterPro"/>
</dbReference>
<dbReference type="EMBL" id="QEAM01000255">
    <property type="protein sequence ID" value="TPX42754.1"/>
    <property type="molecule type" value="Genomic_DNA"/>
</dbReference>
<dbReference type="Proteomes" id="UP000320475">
    <property type="component" value="Unassembled WGS sequence"/>
</dbReference>
<keyword evidence="9" id="KW-1185">Reference proteome</keyword>
<proteinExistence type="inferred from homology"/>
<evidence type="ECO:0000256" key="1">
    <source>
        <dbReference type="ARBA" id="ARBA00004123"/>
    </source>
</evidence>
<dbReference type="InterPro" id="IPR014710">
    <property type="entry name" value="RmlC-like_jellyroll"/>
</dbReference>
<feature type="compositionally biased region" description="Pro residues" evidence="5">
    <location>
        <begin position="210"/>
        <end position="220"/>
    </location>
</feature>
<feature type="region of interest" description="Disordered" evidence="5">
    <location>
        <begin position="239"/>
        <end position="548"/>
    </location>
</feature>
<dbReference type="PANTHER" id="PTHR16684:SF11">
    <property type="entry name" value="CENTROMERE PROTEIN C"/>
    <property type="match status" value="1"/>
</dbReference>
<feature type="compositionally biased region" description="Low complexity" evidence="5">
    <location>
        <begin position="794"/>
        <end position="809"/>
    </location>
</feature>
<feature type="compositionally biased region" description="Basic and acidic residues" evidence="5">
    <location>
        <begin position="810"/>
        <end position="825"/>
    </location>
</feature>
<evidence type="ECO:0000313" key="8">
    <source>
        <dbReference type="EMBL" id="TPX42754.1"/>
    </source>
</evidence>
<dbReference type="EMBL" id="QEAN01000241">
    <property type="protein sequence ID" value="TPX42198.1"/>
    <property type="molecule type" value="Genomic_DNA"/>
</dbReference>
<dbReference type="Gene3D" id="2.60.120.10">
    <property type="entry name" value="Jelly Rolls"/>
    <property type="match status" value="1"/>
</dbReference>
<dbReference type="PANTHER" id="PTHR16684">
    <property type="entry name" value="CENTROMERE PROTEIN C"/>
    <property type="match status" value="1"/>
</dbReference>
<evidence type="ECO:0000313" key="10">
    <source>
        <dbReference type="Proteomes" id="UP000320475"/>
    </source>
</evidence>
<dbReference type="STRING" id="286115.A0A507CSX5"/>
<feature type="compositionally biased region" description="Acidic residues" evidence="5">
    <location>
        <begin position="391"/>
        <end position="401"/>
    </location>
</feature>
<dbReference type="GO" id="GO:0051455">
    <property type="term" value="P:spindle attachment to meiosis I kinetochore"/>
    <property type="evidence" value="ECO:0007669"/>
    <property type="project" value="TreeGrafter"/>
</dbReference>
<dbReference type="Proteomes" id="UP000317494">
    <property type="component" value="Unassembled WGS sequence"/>
</dbReference>
<evidence type="ECO:0000259" key="6">
    <source>
        <dbReference type="Pfam" id="PF11699"/>
    </source>
</evidence>
<keyword evidence="4" id="KW-0539">Nucleus</keyword>
<gene>
    <name evidence="8" type="ORF">SeLEV6574_g05425</name>
    <name evidence="7" type="ORF">SeMB42_g05236</name>
</gene>
<feature type="compositionally biased region" description="Basic and acidic residues" evidence="5">
    <location>
        <begin position="448"/>
        <end position="465"/>
    </location>
</feature>
<keyword evidence="3" id="KW-0238">DNA-binding</keyword>
<dbReference type="GO" id="GO:0019237">
    <property type="term" value="F:centromeric DNA binding"/>
    <property type="evidence" value="ECO:0007669"/>
    <property type="project" value="InterPro"/>
</dbReference>
<comment type="similarity">
    <text evidence="2">Belongs to the CENP-C/MIF2 family.</text>
</comment>
<name>A0A507CSX5_9FUNG</name>
<evidence type="ECO:0000256" key="3">
    <source>
        <dbReference type="ARBA" id="ARBA00023125"/>
    </source>
</evidence>
<feature type="compositionally biased region" description="Basic residues" evidence="5">
    <location>
        <begin position="613"/>
        <end position="622"/>
    </location>
</feature>
<feature type="compositionally biased region" description="Polar residues" evidence="5">
    <location>
        <begin position="274"/>
        <end position="296"/>
    </location>
</feature>
<feature type="region of interest" description="Disordered" evidence="5">
    <location>
        <begin position="174"/>
        <end position="224"/>
    </location>
</feature>
<feature type="compositionally biased region" description="Acidic residues" evidence="5">
    <location>
        <begin position="626"/>
        <end position="635"/>
    </location>
</feature>
<feature type="region of interest" description="Disordered" evidence="5">
    <location>
        <begin position="785"/>
        <end position="847"/>
    </location>
</feature>